<keyword evidence="3" id="KW-1185">Reference proteome</keyword>
<feature type="region of interest" description="Disordered" evidence="1">
    <location>
        <begin position="93"/>
        <end position="116"/>
    </location>
</feature>
<comment type="caution">
    <text evidence="2">The sequence shown here is derived from an EMBL/GenBank/DDBJ whole genome shotgun (WGS) entry which is preliminary data.</text>
</comment>
<dbReference type="RefSeq" id="WP_344635321.1">
    <property type="nucleotide sequence ID" value="NZ_BAAATR010000004.1"/>
</dbReference>
<evidence type="ECO:0008006" key="4">
    <source>
        <dbReference type="Google" id="ProtNLM"/>
    </source>
</evidence>
<accession>A0ABN3DKF3</accession>
<organism evidence="2 3">
    <name type="scientific">Kitasatospora cystarginea</name>
    <dbReference type="NCBI Taxonomy" id="58350"/>
    <lineage>
        <taxon>Bacteria</taxon>
        <taxon>Bacillati</taxon>
        <taxon>Actinomycetota</taxon>
        <taxon>Actinomycetes</taxon>
        <taxon>Kitasatosporales</taxon>
        <taxon>Streptomycetaceae</taxon>
        <taxon>Kitasatospora</taxon>
    </lineage>
</organism>
<reference evidence="2 3" key="1">
    <citation type="journal article" date="2019" name="Int. J. Syst. Evol. Microbiol.">
        <title>The Global Catalogue of Microorganisms (GCM) 10K type strain sequencing project: providing services to taxonomists for standard genome sequencing and annotation.</title>
        <authorList>
            <consortium name="The Broad Institute Genomics Platform"/>
            <consortium name="The Broad Institute Genome Sequencing Center for Infectious Disease"/>
            <person name="Wu L."/>
            <person name="Ma J."/>
        </authorList>
    </citation>
    <scope>NUCLEOTIDE SEQUENCE [LARGE SCALE GENOMIC DNA]</scope>
    <source>
        <strain evidence="2 3">JCM 7356</strain>
    </source>
</reference>
<evidence type="ECO:0000313" key="3">
    <source>
        <dbReference type="Proteomes" id="UP001500305"/>
    </source>
</evidence>
<dbReference type="Proteomes" id="UP001500305">
    <property type="component" value="Unassembled WGS sequence"/>
</dbReference>
<evidence type="ECO:0000313" key="2">
    <source>
        <dbReference type="EMBL" id="GAA2234312.1"/>
    </source>
</evidence>
<name>A0ABN3DKF3_9ACTN</name>
<evidence type="ECO:0000256" key="1">
    <source>
        <dbReference type="SAM" id="MobiDB-lite"/>
    </source>
</evidence>
<dbReference type="EMBL" id="BAAATR010000004">
    <property type="protein sequence ID" value="GAA2234312.1"/>
    <property type="molecule type" value="Genomic_DNA"/>
</dbReference>
<sequence>MSRRPRPLDPNDGPLQAFAYELRCLRQEAGNPTYRALAATAGFSATTLSDAAGGMRKPTLEVTLAYVGACRGDVKLWEKRWYALDRRLAGTAGADAQVRPSARDQPDARVQPSRVQGPRIVSAVIGPTEASAEERGPVVDALPEHGFGPEPVDGEESSAPRPRWWWPRAWLPALGFALVLGLTGLLVVWQRAAGGTDTDAVSGCPASPAGGTTFHGTTYAGDTRVRSGATRGASVIGDIPPGCKVHFVGFCIGDVVMDYTGGTPDARWFELSGGGMVSSATVHGNPPAGSKPDVCPGGLPAPASISLTVSQHPTDPDGLDLHATGSYLGIVGFAAYFSDSGQAVPAPRWHQLGLTDVGPEGFTVPWHLAKRTADQGPIRLAAVACLGGDGPTDVVDALALPPAAVPTQARPVPLGEGERSAAAQTACRYPTK</sequence>
<proteinExistence type="predicted"/>
<gene>
    <name evidence="2" type="ORF">GCM10010430_13810</name>
</gene>
<feature type="region of interest" description="Disordered" evidence="1">
    <location>
        <begin position="409"/>
        <end position="432"/>
    </location>
</feature>
<protein>
    <recommendedName>
        <fullName evidence="4">HTH cro/C1-type domain-containing protein</fullName>
    </recommendedName>
</protein>